<dbReference type="Gene3D" id="3.30.930.10">
    <property type="entry name" value="Bira Bifunctional Protein, Domain 2"/>
    <property type="match status" value="1"/>
</dbReference>
<name>A0ABD3PED8_9STRA</name>
<evidence type="ECO:0000313" key="2">
    <source>
        <dbReference type="EMBL" id="KAL3786207.1"/>
    </source>
</evidence>
<gene>
    <name evidence="2" type="ORF">ACHAWO_013720</name>
</gene>
<evidence type="ECO:0000259" key="1">
    <source>
        <dbReference type="Pfam" id="PF03099"/>
    </source>
</evidence>
<feature type="domain" description="BPL/LPL catalytic" evidence="1">
    <location>
        <begin position="67"/>
        <end position="195"/>
    </location>
</feature>
<dbReference type="Pfam" id="PF03099">
    <property type="entry name" value="BPL_LplA_LipB"/>
    <property type="match status" value="1"/>
</dbReference>
<dbReference type="PANTHER" id="PTHR12835:SF5">
    <property type="entry name" value="BIOTIN--PROTEIN LIGASE"/>
    <property type="match status" value="1"/>
</dbReference>
<reference evidence="2 3" key="1">
    <citation type="submission" date="2024-10" db="EMBL/GenBank/DDBJ databases">
        <title>Updated reference genomes for cyclostephanoid diatoms.</title>
        <authorList>
            <person name="Roberts W.R."/>
            <person name="Alverson A.J."/>
        </authorList>
    </citation>
    <scope>NUCLEOTIDE SEQUENCE [LARGE SCALE GENOMIC DNA]</scope>
    <source>
        <strain evidence="2 3">AJA010-31</strain>
    </source>
</reference>
<comment type="caution">
    <text evidence="2">The sequence shown here is derived from an EMBL/GenBank/DDBJ whole genome shotgun (WGS) entry which is preliminary data.</text>
</comment>
<dbReference type="InterPro" id="IPR045864">
    <property type="entry name" value="aa-tRNA-synth_II/BPL/LPL"/>
</dbReference>
<dbReference type="InterPro" id="IPR004143">
    <property type="entry name" value="BPL_LPL_catalytic"/>
</dbReference>
<evidence type="ECO:0000313" key="3">
    <source>
        <dbReference type="Proteomes" id="UP001530400"/>
    </source>
</evidence>
<sequence length="320" mass="35947">MASNNEITLGRYSFRRKHAQDESLWLYHVETTISTMDEAKLLVESKFVDEKNDQCDSDNHTALDGTDMPKSFVISSTSQTNGRGTSKRKWESAQTGNALFTVGIQQSAWMDDLKLRNYGKMVPLTLLPLKVGTVVASHVQKFLLDCAKNKPIPRVTVKWPNDVLLYNDVIASHEKVAGILIESSQDWLLIGIGINVGYAPDIPSEGVDYGRNATALCKYCPRDELNKDQTWVDVATQLGRAIAFDLHSWLNHSSASFSTQIGDNILTEWKSYVDWDMELVLRDTPNREKVTLKEVLDDGRAVVQETATGLKRTLVSDYFL</sequence>
<dbReference type="SUPFAM" id="SSF55681">
    <property type="entry name" value="Class II aaRS and biotin synthetases"/>
    <property type="match status" value="1"/>
</dbReference>
<keyword evidence="3" id="KW-1185">Reference proteome</keyword>
<dbReference type="EMBL" id="JALLPJ020000660">
    <property type="protein sequence ID" value="KAL3786207.1"/>
    <property type="molecule type" value="Genomic_DNA"/>
</dbReference>
<proteinExistence type="predicted"/>
<dbReference type="PANTHER" id="PTHR12835">
    <property type="entry name" value="BIOTIN PROTEIN LIGASE"/>
    <property type="match status" value="1"/>
</dbReference>
<organism evidence="2 3">
    <name type="scientific">Cyclotella atomus</name>
    <dbReference type="NCBI Taxonomy" id="382360"/>
    <lineage>
        <taxon>Eukaryota</taxon>
        <taxon>Sar</taxon>
        <taxon>Stramenopiles</taxon>
        <taxon>Ochrophyta</taxon>
        <taxon>Bacillariophyta</taxon>
        <taxon>Coscinodiscophyceae</taxon>
        <taxon>Thalassiosirophycidae</taxon>
        <taxon>Stephanodiscales</taxon>
        <taxon>Stephanodiscaceae</taxon>
        <taxon>Cyclotella</taxon>
    </lineage>
</organism>
<dbReference type="AlphaFoldDB" id="A0ABD3PED8"/>
<protein>
    <recommendedName>
        <fullName evidence="1">BPL/LPL catalytic domain-containing protein</fullName>
    </recommendedName>
</protein>
<dbReference type="Proteomes" id="UP001530400">
    <property type="component" value="Unassembled WGS sequence"/>
</dbReference>
<accession>A0ABD3PED8</accession>